<dbReference type="PANTHER" id="PTHR46663:SF4">
    <property type="entry name" value="DIGUANYLATE CYCLASE DGCT-RELATED"/>
    <property type="match status" value="1"/>
</dbReference>
<dbReference type="InterPro" id="IPR043128">
    <property type="entry name" value="Rev_trsase/Diguanyl_cyclase"/>
</dbReference>
<dbReference type="NCBIfam" id="TIGR00254">
    <property type="entry name" value="GGDEF"/>
    <property type="match status" value="1"/>
</dbReference>
<proteinExistence type="predicted"/>
<dbReference type="CDD" id="cd01949">
    <property type="entry name" value="GGDEF"/>
    <property type="match status" value="1"/>
</dbReference>
<dbReference type="GO" id="GO:0003824">
    <property type="term" value="F:catalytic activity"/>
    <property type="evidence" value="ECO:0007669"/>
    <property type="project" value="UniProtKB-ARBA"/>
</dbReference>
<dbReference type="SUPFAM" id="SSF55073">
    <property type="entry name" value="Nucleotide cyclase"/>
    <property type="match status" value="1"/>
</dbReference>
<reference evidence="4 5" key="1">
    <citation type="submission" date="2017-06" db="EMBL/GenBank/DDBJ databases">
        <authorList>
            <person name="Kim H.J."/>
            <person name="Triplett B.A."/>
        </authorList>
    </citation>
    <scope>NUCLEOTIDE SEQUENCE [LARGE SCALE GENOMIC DNA]</scope>
    <source>
        <strain evidence="4 5">B29T1</strain>
    </source>
</reference>
<feature type="region of interest" description="Disordered" evidence="1">
    <location>
        <begin position="487"/>
        <end position="507"/>
    </location>
</feature>
<keyword evidence="2" id="KW-1133">Transmembrane helix</keyword>
<dbReference type="OrthoDB" id="9793210at2"/>
<feature type="transmembrane region" description="Helical" evidence="2">
    <location>
        <begin position="12"/>
        <end position="37"/>
    </location>
</feature>
<accession>A0A212QVJ3</accession>
<dbReference type="Pfam" id="PF00990">
    <property type="entry name" value="GGDEF"/>
    <property type="match status" value="1"/>
</dbReference>
<dbReference type="Proteomes" id="UP000197065">
    <property type="component" value="Unassembled WGS sequence"/>
</dbReference>
<dbReference type="Pfam" id="PF05228">
    <property type="entry name" value="CHASE4"/>
    <property type="match status" value="1"/>
</dbReference>
<feature type="domain" description="GGDEF" evidence="3">
    <location>
        <begin position="322"/>
        <end position="459"/>
    </location>
</feature>
<keyword evidence="2" id="KW-0472">Membrane</keyword>
<evidence type="ECO:0000256" key="1">
    <source>
        <dbReference type="SAM" id="MobiDB-lite"/>
    </source>
</evidence>
<dbReference type="PROSITE" id="PS50887">
    <property type="entry name" value="GGDEF"/>
    <property type="match status" value="1"/>
</dbReference>
<keyword evidence="5" id="KW-1185">Reference proteome</keyword>
<dbReference type="InterPro" id="IPR029787">
    <property type="entry name" value="Nucleotide_cyclase"/>
</dbReference>
<dbReference type="FunFam" id="3.30.70.270:FF:000001">
    <property type="entry name" value="Diguanylate cyclase domain protein"/>
    <property type="match status" value="1"/>
</dbReference>
<name>A0A212QVJ3_9PROT</name>
<protein>
    <submittedName>
        <fullName evidence="4">Diguanylate cyclase (GGDEF) domain-containing protein</fullName>
    </submittedName>
</protein>
<dbReference type="InterPro" id="IPR052163">
    <property type="entry name" value="DGC-Regulatory_Protein"/>
</dbReference>
<feature type="transmembrane region" description="Helical" evidence="2">
    <location>
        <begin position="256"/>
        <end position="275"/>
    </location>
</feature>
<dbReference type="InterPro" id="IPR007892">
    <property type="entry name" value="CHASE4"/>
</dbReference>
<gene>
    <name evidence="4" type="ORF">SAMN07250955_103354</name>
</gene>
<sequence>MPQTFKRTNRHFGRTVVMPLAGVIGLVLVAMLCILFWTAHEQNTLAVAQEQRLAIGAIRVRGDYIAETTLDYARSEEAVDTLVNGYDRTLVDRNIGRPAYENFGFAMTFIIGAGDRTIYAMIDGKPVPPDRFPHLGGGFEALLSAYRQGPVHGRTAGVILADGMPAIAAIVGIRPLIDVEHAREQRTLLVFVDLLNQQRLSTMASAYLLPDLQLGPLAAVLPNDRTALVLRSVDGTPLGLLNWISARPGSELLRRLLPFLAIISASVGLLTWFVLRHAAHTAERVRESEAKAMLDPLTGLPNRLLLYQRLDRRMLDRHRRSQKLAVLYLDLDGFKAVNDQYGHEAGDALLKEIATRLQASKRLNDTLARLGGDEFALICHDVPDTEAADIIARKLIDTLRDPFHLRCGEAHIDISVTLSIGIALTPPFVKDGAELLRRADIALYRAKAAGKQTWVIYDDGDTARGKPRLLTGPRPIKKSAAIEPPHQIDIGIPPQAPDGTPTWRPSR</sequence>
<dbReference type="EMBL" id="FYEH01000003">
    <property type="protein sequence ID" value="SNB63536.1"/>
    <property type="molecule type" value="Genomic_DNA"/>
</dbReference>
<dbReference type="InterPro" id="IPR000160">
    <property type="entry name" value="GGDEF_dom"/>
</dbReference>
<dbReference type="AlphaFoldDB" id="A0A212QVJ3"/>
<evidence type="ECO:0000313" key="4">
    <source>
        <dbReference type="EMBL" id="SNB63536.1"/>
    </source>
</evidence>
<dbReference type="PANTHER" id="PTHR46663">
    <property type="entry name" value="DIGUANYLATE CYCLASE DGCT-RELATED"/>
    <property type="match status" value="1"/>
</dbReference>
<evidence type="ECO:0000259" key="3">
    <source>
        <dbReference type="PROSITE" id="PS50887"/>
    </source>
</evidence>
<evidence type="ECO:0000256" key="2">
    <source>
        <dbReference type="SAM" id="Phobius"/>
    </source>
</evidence>
<organism evidence="4 5">
    <name type="scientific">Arboricoccus pini</name>
    <dbReference type="NCBI Taxonomy" id="1963835"/>
    <lineage>
        <taxon>Bacteria</taxon>
        <taxon>Pseudomonadati</taxon>
        <taxon>Pseudomonadota</taxon>
        <taxon>Alphaproteobacteria</taxon>
        <taxon>Geminicoccales</taxon>
        <taxon>Geminicoccaceae</taxon>
        <taxon>Arboricoccus</taxon>
    </lineage>
</organism>
<dbReference type="Gene3D" id="3.30.70.270">
    <property type="match status" value="1"/>
</dbReference>
<dbReference type="SMART" id="SM00267">
    <property type="entry name" value="GGDEF"/>
    <property type="match status" value="1"/>
</dbReference>
<evidence type="ECO:0000313" key="5">
    <source>
        <dbReference type="Proteomes" id="UP000197065"/>
    </source>
</evidence>
<keyword evidence="2" id="KW-0812">Transmembrane</keyword>